<proteinExistence type="predicted"/>
<dbReference type="Proteomes" id="UP000799766">
    <property type="component" value="Unassembled WGS sequence"/>
</dbReference>
<accession>A0A6A6PCN2</accession>
<organism evidence="1 2">
    <name type="scientific">Lineolata rhizophorae</name>
    <dbReference type="NCBI Taxonomy" id="578093"/>
    <lineage>
        <taxon>Eukaryota</taxon>
        <taxon>Fungi</taxon>
        <taxon>Dikarya</taxon>
        <taxon>Ascomycota</taxon>
        <taxon>Pezizomycotina</taxon>
        <taxon>Dothideomycetes</taxon>
        <taxon>Dothideomycetes incertae sedis</taxon>
        <taxon>Lineolatales</taxon>
        <taxon>Lineolataceae</taxon>
        <taxon>Lineolata</taxon>
    </lineage>
</organism>
<keyword evidence="2" id="KW-1185">Reference proteome</keyword>
<reference evidence="1" key="1">
    <citation type="journal article" date="2020" name="Stud. Mycol.">
        <title>101 Dothideomycetes genomes: a test case for predicting lifestyles and emergence of pathogens.</title>
        <authorList>
            <person name="Haridas S."/>
            <person name="Albert R."/>
            <person name="Binder M."/>
            <person name="Bloem J."/>
            <person name="Labutti K."/>
            <person name="Salamov A."/>
            <person name="Andreopoulos B."/>
            <person name="Baker S."/>
            <person name="Barry K."/>
            <person name="Bills G."/>
            <person name="Bluhm B."/>
            <person name="Cannon C."/>
            <person name="Castanera R."/>
            <person name="Culley D."/>
            <person name="Daum C."/>
            <person name="Ezra D."/>
            <person name="Gonzalez J."/>
            <person name="Henrissat B."/>
            <person name="Kuo A."/>
            <person name="Liang C."/>
            <person name="Lipzen A."/>
            <person name="Lutzoni F."/>
            <person name="Magnuson J."/>
            <person name="Mondo S."/>
            <person name="Nolan M."/>
            <person name="Ohm R."/>
            <person name="Pangilinan J."/>
            <person name="Park H.-J."/>
            <person name="Ramirez L."/>
            <person name="Alfaro M."/>
            <person name="Sun H."/>
            <person name="Tritt A."/>
            <person name="Yoshinaga Y."/>
            <person name="Zwiers L.-H."/>
            <person name="Turgeon B."/>
            <person name="Goodwin S."/>
            <person name="Spatafora J."/>
            <person name="Crous P."/>
            <person name="Grigoriev I."/>
        </authorList>
    </citation>
    <scope>NUCLEOTIDE SEQUENCE</scope>
    <source>
        <strain evidence="1">ATCC 16933</strain>
    </source>
</reference>
<gene>
    <name evidence="1" type="ORF">BDY21DRAFT_332385</name>
</gene>
<protein>
    <submittedName>
        <fullName evidence="1">Uncharacterized protein</fullName>
    </submittedName>
</protein>
<dbReference type="AlphaFoldDB" id="A0A6A6PCN2"/>
<evidence type="ECO:0000313" key="2">
    <source>
        <dbReference type="Proteomes" id="UP000799766"/>
    </source>
</evidence>
<dbReference type="EMBL" id="MU001671">
    <property type="protein sequence ID" value="KAF2461507.1"/>
    <property type="molecule type" value="Genomic_DNA"/>
</dbReference>
<sequence>MGRRLGRCAKHCIRRLILLPFLIVFFLAFSHSHGFSCPSILSLSISCAVTSVSLFFPSMAKSGPRVILGSVGFAYAGTFLCRCSGYYEALALVGIFPFSGVHACPSSAVAHFARTYDHV</sequence>
<evidence type="ECO:0000313" key="1">
    <source>
        <dbReference type="EMBL" id="KAF2461507.1"/>
    </source>
</evidence>
<name>A0A6A6PCN2_9PEZI</name>